<dbReference type="Pfam" id="PF00005">
    <property type="entry name" value="ABC_tran"/>
    <property type="match status" value="1"/>
</dbReference>
<organism evidence="6 7">
    <name type="scientific">Pseudonocardia parietis</name>
    <dbReference type="NCBI Taxonomy" id="570936"/>
    <lineage>
        <taxon>Bacteria</taxon>
        <taxon>Bacillati</taxon>
        <taxon>Actinomycetota</taxon>
        <taxon>Actinomycetes</taxon>
        <taxon>Pseudonocardiales</taxon>
        <taxon>Pseudonocardiaceae</taxon>
        <taxon>Pseudonocardia</taxon>
    </lineage>
</organism>
<evidence type="ECO:0000256" key="4">
    <source>
        <dbReference type="ARBA" id="ARBA00022967"/>
    </source>
</evidence>
<dbReference type="InterPro" id="IPR003593">
    <property type="entry name" value="AAA+_ATPase"/>
</dbReference>
<keyword evidence="1" id="KW-0813">Transport</keyword>
<evidence type="ECO:0000313" key="7">
    <source>
        <dbReference type="Proteomes" id="UP001519295"/>
    </source>
</evidence>
<gene>
    <name evidence="6" type="ORF">JOF36_004520</name>
</gene>
<keyword evidence="2" id="KW-0547">Nucleotide-binding</keyword>
<reference evidence="6 7" key="1">
    <citation type="submission" date="2021-03" db="EMBL/GenBank/DDBJ databases">
        <title>Sequencing the genomes of 1000 actinobacteria strains.</title>
        <authorList>
            <person name="Klenk H.-P."/>
        </authorList>
    </citation>
    <scope>NUCLEOTIDE SEQUENCE [LARGE SCALE GENOMIC DNA]</scope>
    <source>
        <strain evidence="6 7">DSM 45256</strain>
    </source>
</reference>
<keyword evidence="4" id="KW-1278">Translocase</keyword>
<evidence type="ECO:0000313" key="6">
    <source>
        <dbReference type="EMBL" id="MBP2368824.1"/>
    </source>
</evidence>
<evidence type="ECO:0000256" key="1">
    <source>
        <dbReference type="ARBA" id="ARBA00022448"/>
    </source>
</evidence>
<dbReference type="InterPro" id="IPR027417">
    <property type="entry name" value="P-loop_NTPase"/>
</dbReference>
<evidence type="ECO:0000259" key="5">
    <source>
        <dbReference type="PROSITE" id="PS50893"/>
    </source>
</evidence>
<dbReference type="EMBL" id="JAGINU010000001">
    <property type="protein sequence ID" value="MBP2368824.1"/>
    <property type="molecule type" value="Genomic_DNA"/>
</dbReference>
<keyword evidence="3 6" id="KW-0067">ATP-binding</keyword>
<accession>A0ABS4VY34</accession>
<dbReference type="SUPFAM" id="SSF52540">
    <property type="entry name" value="P-loop containing nucleoside triphosphate hydrolases"/>
    <property type="match status" value="1"/>
</dbReference>
<dbReference type="GO" id="GO:0005524">
    <property type="term" value="F:ATP binding"/>
    <property type="evidence" value="ECO:0007669"/>
    <property type="project" value="UniProtKB-KW"/>
</dbReference>
<comment type="caution">
    <text evidence="6">The sequence shown here is derived from an EMBL/GenBank/DDBJ whole genome shotgun (WGS) entry which is preliminary data.</text>
</comment>
<feature type="domain" description="ABC transporter" evidence="5">
    <location>
        <begin position="29"/>
        <end position="265"/>
    </location>
</feature>
<evidence type="ECO:0000256" key="3">
    <source>
        <dbReference type="ARBA" id="ARBA00022840"/>
    </source>
</evidence>
<keyword evidence="7" id="KW-1185">Reference proteome</keyword>
<dbReference type="Proteomes" id="UP001519295">
    <property type="component" value="Unassembled WGS sequence"/>
</dbReference>
<dbReference type="SMART" id="SM00382">
    <property type="entry name" value="AAA"/>
    <property type="match status" value="1"/>
</dbReference>
<dbReference type="PROSITE" id="PS50893">
    <property type="entry name" value="ABC_TRANSPORTER_2"/>
    <property type="match status" value="1"/>
</dbReference>
<dbReference type="InterPro" id="IPR003439">
    <property type="entry name" value="ABC_transporter-like_ATP-bd"/>
</dbReference>
<evidence type="ECO:0000256" key="2">
    <source>
        <dbReference type="ARBA" id="ARBA00022741"/>
    </source>
</evidence>
<sequence length="286" mass="29649">MVSREAVATPGTAVPGRAGLALSGLAVGHQAEGTLRRGRASTVLTGLDAVAGRGELTVLLGPNGAGKSTLLRTLAGLQPALAGSTALDGDDLLGLRPAERARRVGVVLTDRPDPGLLTGRDVVELGRLPHTGAAGILGPDDEAAVDAAIDAVRARPLAGRPLGRLSDGERQRMMVARALAQQPSLLLLDEPSAFLDVSARVALLGLLRRLAREQDLCILLSTHDLELALRLADRAWLLDGSGAMTTGTPAELAASGAIGAAFDTDELEFEPGSGTFRLREERLRQP</sequence>
<protein>
    <submittedName>
        <fullName evidence="6">Iron complex transport system ATP-binding protein</fullName>
    </submittedName>
</protein>
<name>A0ABS4VY34_9PSEU</name>
<dbReference type="RefSeq" id="WP_210030495.1">
    <property type="nucleotide sequence ID" value="NZ_JAGINU010000001.1"/>
</dbReference>
<proteinExistence type="predicted"/>
<dbReference type="PANTHER" id="PTHR42794">
    <property type="entry name" value="HEMIN IMPORT ATP-BINDING PROTEIN HMUV"/>
    <property type="match status" value="1"/>
</dbReference>
<dbReference type="Gene3D" id="3.40.50.300">
    <property type="entry name" value="P-loop containing nucleotide triphosphate hydrolases"/>
    <property type="match status" value="1"/>
</dbReference>
<dbReference type="PANTHER" id="PTHR42794:SF1">
    <property type="entry name" value="HEMIN IMPORT ATP-BINDING PROTEIN HMUV"/>
    <property type="match status" value="1"/>
</dbReference>